<protein>
    <submittedName>
        <fullName evidence="3">DUF5060 domain-containing protein</fullName>
    </submittedName>
</protein>
<organism evidence="3">
    <name type="scientific">Mariniphaga anaerophila</name>
    <dbReference type="NCBI Taxonomy" id="1484053"/>
    <lineage>
        <taxon>Bacteria</taxon>
        <taxon>Pseudomonadati</taxon>
        <taxon>Bacteroidota</taxon>
        <taxon>Bacteroidia</taxon>
        <taxon>Marinilabiliales</taxon>
        <taxon>Prolixibacteraceae</taxon>
        <taxon>Mariniphaga</taxon>
    </lineage>
</organism>
<evidence type="ECO:0000313" key="3">
    <source>
        <dbReference type="EMBL" id="HDR52890.1"/>
    </source>
</evidence>
<feature type="non-terminal residue" evidence="3">
    <location>
        <position position="298"/>
    </location>
</feature>
<dbReference type="InterPro" id="IPR032260">
    <property type="entry name" value="DUF5060"/>
</dbReference>
<sequence length="298" mass="34982">MNKYTHMKFKWFKTLSVILMLLFLMNSSVIGNTAFQVTVPKVSVSKVNSTQVKKYEKFEIRIEIQNVAYENPFDPEEIDLFAIFHSPSGKEIRINGFYDNYEEANQWKIRFSPNETGTYNYEIFVENNGKKGKAAIQTFEAVKSEHSGWIKQSEVNPRYFAHDDGSTYFAMGVYSPWQNNQERFDTYVKYNANFFAIWDIGYGGFVNGTGIIEEELGRYNQLKCGRIDSLLSILEASDIKLMYAIWPHDLFSETVWAAEWDKNPYRHLIDVADVYKDSLVWEYQKKKYRYLIARYAHS</sequence>
<feature type="domain" description="DUF5060" evidence="2">
    <location>
        <begin position="51"/>
        <end position="124"/>
    </location>
</feature>
<comment type="caution">
    <text evidence="3">The sequence shown here is derived from an EMBL/GenBank/DDBJ whole genome shotgun (WGS) entry which is preliminary data.</text>
</comment>
<proteinExistence type="predicted"/>
<dbReference type="Pfam" id="PF16586">
    <property type="entry name" value="DUF5060"/>
    <property type="match status" value="1"/>
</dbReference>
<dbReference type="Gene3D" id="2.60.40.10">
    <property type="entry name" value="Immunoglobulins"/>
    <property type="match status" value="1"/>
</dbReference>
<feature type="signal peptide" evidence="1">
    <location>
        <begin position="1"/>
        <end position="31"/>
    </location>
</feature>
<accession>A0A831LP41</accession>
<dbReference type="Proteomes" id="UP000886047">
    <property type="component" value="Unassembled WGS sequence"/>
</dbReference>
<reference evidence="3" key="1">
    <citation type="journal article" date="2020" name="mSystems">
        <title>Genome- and Community-Level Interaction Insights into Carbon Utilization and Element Cycling Functions of Hydrothermarchaeota in Hydrothermal Sediment.</title>
        <authorList>
            <person name="Zhou Z."/>
            <person name="Liu Y."/>
            <person name="Xu W."/>
            <person name="Pan J."/>
            <person name="Luo Z.H."/>
            <person name="Li M."/>
        </authorList>
    </citation>
    <scope>NUCLEOTIDE SEQUENCE [LARGE SCALE GENOMIC DNA]</scope>
    <source>
        <strain evidence="3">SpSt-1217</strain>
    </source>
</reference>
<dbReference type="Gene3D" id="3.20.20.80">
    <property type="entry name" value="Glycosidases"/>
    <property type="match status" value="1"/>
</dbReference>
<gene>
    <name evidence="3" type="ORF">ENN90_14930</name>
</gene>
<dbReference type="InterPro" id="IPR013783">
    <property type="entry name" value="Ig-like_fold"/>
</dbReference>
<evidence type="ECO:0000256" key="1">
    <source>
        <dbReference type="SAM" id="SignalP"/>
    </source>
</evidence>
<evidence type="ECO:0000259" key="2">
    <source>
        <dbReference type="Pfam" id="PF16586"/>
    </source>
</evidence>
<keyword evidence="1" id="KW-0732">Signal</keyword>
<name>A0A831LP41_9BACT</name>
<dbReference type="AlphaFoldDB" id="A0A831LP41"/>
<dbReference type="EMBL" id="DSDK01000837">
    <property type="protein sequence ID" value="HDR52890.1"/>
    <property type="molecule type" value="Genomic_DNA"/>
</dbReference>
<feature type="chain" id="PRO_5032568966" evidence="1">
    <location>
        <begin position="32"/>
        <end position="298"/>
    </location>
</feature>